<dbReference type="EMBL" id="CAJNOV010000037">
    <property type="protein sequence ID" value="CAF0962714.1"/>
    <property type="molecule type" value="Genomic_DNA"/>
</dbReference>
<feature type="transmembrane region" description="Helical" evidence="2">
    <location>
        <begin position="200"/>
        <end position="221"/>
    </location>
</feature>
<feature type="transmembrane region" description="Helical" evidence="2">
    <location>
        <begin position="41"/>
        <end position="64"/>
    </location>
</feature>
<gene>
    <name evidence="3" type="ORF">CJN711_LOCUS501</name>
    <name evidence="4" type="ORF">KQP761_LOCUS6510</name>
    <name evidence="7" type="ORF">MBJ925_LOCUS25989</name>
    <name evidence="8" type="ORF">SMN809_LOCUS490</name>
    <name evidence="9" type="ORF">UXM345_LOCUS14169</name>
    <name evidence="5" type="ORF">WKI299_LOCUS3882</name>
    <name evidence="6" type="ORF">XDN619_LOCUS14565</name>
</gene>
<keyword evidence="2" id="KW-1133">Transmembrane helix</keyword>
<evidence type="ECO:0000313" key="7">
    <source>
        <dbReference type="EMBL" id="CAF2121434.1"/>
    </source>
</evidence>
<dbReference type="EMBL" id="CAJNRF010000833">
    <property type="protein sequence ID" value="CAF1983107.1"/>
    <property type="molecule type" value="Genomic_DNA"/>
</dbReference>
<dbReference type="Proteomes" id="UP000663855">
    <property type="component" value="Unassembled WGS sequence"/>
</dbReference>
<protein>
    <submittedName>
        <fullName evidence="4">Uncharacterized protein</fullName>
    </submittedName>
</protein>
<dbReference type="SUPFAM" id="SSF103473">
    <property type="entry name" value="MFS general substrate transporter"/>
    <property type="match status" value="1"/>
</dbReference>
<name>A0A815G957_9BILA</name>
<dbReference type="EMBL" id="CAJNRG010005766">
    <property type="protein sequence ID" value="CAF2080301.1"/>
    <property type="molecule type" value="Genomic_DNA"/>
</dbReference>
<dbReference type="EMBL" id="CAJNRE010013793">
    <property type="protein sequence ID" value="CAF2121434.1"/>
    <property type="molecule type" value="Genomic_DNA"/>
</dbReference>
<dbReference type="PANTHER" id="PTHR11360:SF286">
    <property type="entry name" value="GH22266P"/>
    <property type="match status" value="1"/>
</dbReference>
<feature type="region of interest" description="Disordered" evidence="1">
    <location>
        <begin position="230"/>
        <end position="258"/>
    </location>
</feature>
<dbReference type="GO" id="GO:0008028">
    <property type="term" value="F:monocarboxylic acid transmembrane transporter activity"/>
    <property type="evidence" value="ECO:0007669"/>
    <property type="project" value="TreeGrafter"/>
</dbReference>
<proteinExistence type="predicted"/>
<dbReference type="InterPro" id="IPR011701">
    <property type="entry name" value="MFS"/>
</dbReference>
<dbReference type="Proteomes" id="UP000663887">
    <property type="component" value="Unassembled WGS sequence"/>
</dbReference>
<reference evidence="4" key="1">
    <citation type="submission" date="2021-02" db="EMBL/GenBank/DDBJ databases">
        <authorList>
            <person name="Nowell W R."/>
        </authorList>
    </citation>
    <scope>NUCLEOTIDE SEQUENCE</scope>
</reference>
<comment type="caution">
    <text evidence="4">The sequence shown here is derived from an EMBL/GenBank/DDBJ whole genome shotgun (WGS) entry which is preliminary data.</text>
</comment>
<dbReference type="Proteomes" id="UP000676336">
    <property type="component" value="Unassembled WGS sequence"/>
</dbReference>
<evidence type="ECO:0000313" key="5">
    <source>
        <dbReference type="EMBL" id="CAF1983107.1"/>
    </source>
</evidence>
<dbReference type="Gene3D" id="1.20.1250.20">
    <property type="entry name" value="MFS general substrate transporter like domains"/>
    <property type="match status" value="2"/>
</dbReference>
<feature type="region of interest" description="Disordered" evidence="1">
    <location>
        <begin position="281"/>
        <end position="330"/>
    </location>
</feature>
<evidence type="ECO:0000313" key="3">
    <source>
        <dbReference type="EMBL" id="CAF0962714.1"/>
    </source>
</evidence>
<feature type="transmembrane region" description="Helical" evidence="2">
    <location>
        <begin position="496"/>
        <end position="517"/>
    </location>
</feature>
<dbReference type="InterPro" id="IPR036259">
    <property type="entry name" value="MFS_trans_sf"/>
</dbReference>
<dbReference type="Proteomes" id="UP000663842">
    <property type="component" value="Unassembled WGS sequence"/>
</dbReference>
<evidence type="ECO:0000313" key="8">
    <source>
        <dbReference type="EMBL" id="CAF3788262.1"/>
    </source>
</evidence>
<sequence>MASKQELDKKQLEEQVRLKKVDNSHLEEEYEYVTEPPDGGFGWVIAIAAMFCNLVCDGTLFAFGTMKSFLQEHFKCSDMVILMVGSVPCGVYLLVGPIVSGLANRYGCRPIIIIGSIGAATCMMLSTFSPNVGSMIIIYGIFGGIFFGMVYLPSVVMVSFYFDKKRAIANGLVTAGTGLGALSFGPLANYLMELYGWKTGINIFAVIMLTCIGFGAIMRPLKPTKRLIKREPESETSDMKNSKDEKQKTVPSEAAGETNVPLLSAGNASLRINNSTAVSGSDIPPVATLGPSSSPVVGSSRVRTLSSSSRVSATSGGHLPHGVANPEDASRPFYKKDALFTGSKSQLHHLSHTSLHNSNPYVASVTNIPALVDEEQKKDSAVKAFADILKTMTDFSILKNKQLLLICIGNIFSMLGYYLPIMCLVSYASEDHHVDKTKAAFLLTIFGAFNTLGRFAGGPIAMIPHLNALRVHNALLFTAGVLTVLAAYTYDFMSCAAYAALCGFAIAPHMSLLPSVICDCVGLERYTTAFGMLFLFRGVTSIVGPPAAGFLKDYTKKYDLAFMIGGAMIIIASFFHMCIVCVKPDQEVDTAENKINEEATQKNKLDV</sequence>
<feature type="transmembrane region" description="Helical" evidence="2">
    <location>
        <begin position="169"/>
        <end position="188"/>
    </location>
</feature>
<accession>A0A815G957</accession>
<evidence type="ECO:0000256" key="2">
    <source>
        <dbReference type="SAM" id="Phobius"/>
    </source>
</evidence>
<feature type="transmembrane region" description="Helical" evidence="2">
    <location>
        <begin position="111"/>
        <end position="130"/>
    </location>
</feature>
<feature type="transmembrane region" description="Helical" evidence="2">
    <location>
        <begin position="560"/>
        <end position="582"/>
    </location>
</feature>
<evidence type="ECO:0000313" key="10">
    <source>
        <dbReference type="Proteomes" id="UP000663834"/>
    </source>
</evidence>
<evidence type="ECO:0000313" key="9">
    <source>
        <dbReference type="EMBL" id="CAF3965343.1"/>
    </source>
</evidence>
<dbReference type="EMBL" id="CAJOBF010001584">
    <property type="protein sequence ID" value="CAF3965343.1"/>
    <property type="molecule type" value="Genomic_DNA"/>
</dbReference>
<feature type="transmembrane region" description="Helical" evidence="2">
    <location>
        <begin position="439"/>
        <end position="457"/>
    </location>
</feature>
<organism evidence="4 10">
    <name type="scientific">Rotaria magnacalcarata</name>
    <dbReference type="NCBI Taxonomy" id="392030"/>
    <lineage>
        <taxon>Eukaryota</taxon>
        <taxon>Metazoa</taxon>
        <taxon>Spiralia</taxon>
        <taxon>Gnathifera</taxon>
        <taxon>Rotifera</taxon>
        <taxon>Eurotatoria</taxon>
        <taxon>Bdelloidea</taxon>
        <taxon>Philodinida</taxon>
        <taxon>Philodinidae</taxon>
        <taxon>Rotaria</taxon>
    </lineage>
</organism>
<feature type="transmembrane region" description="Helical" evidence="2">
    <location>
        <begin position="403"/>
        <end position="427"/>
    </location>
</feature>
<feature type="compositionally biased region" description="Low complexity" evidence="1">
    <location>
        <begin position="290"/>
        <end position="317"/>
    </location>
</feature>
<dbReference type="InterPro" id="IPR050327">
    <property type="entry name" value="Proton-linked_MCT"/>
</dbReference>
<dbReference type="PANTHER" id="PTHR11360">
    <property type="entry name" value="MONOCARBOXYLATE TRANSPORTER"/>
    <property type="match status" value="1"/>
</dbReference>
<dbReference type="Proteomes" id="UP000663856">
    <property type="component" value="Unassembled WGS sequence"/>
</dbReference>
<feature type="transmembrane region" description="Helical" evidence="2">
    <location>
        <begin position="529"/>
        <end position="548"/>
    </location>
</feature>
<keyword evidence="2" id="KW-0812">Transmembrane</keyword>
<dbReference type="AlphaFoldDB" id="A0A815G957"/>
<evidence type="ECO:0000313" key="6">
    <source>
        <dbReference type="EMBL" id="CAF2080301.1"/>
    </source>
</evidence>
<evidence type="ECO:0000313" key="4">
    <source>
        <dbReference type="EMBL" id="CAF1336323.1"/>
    </source>
</evidence>
<feature type="transmembrane region" description="Helical" evidence="2">
    <location>
        <begin position="136"/>
        <end position="162"/>
    </location>
</feature>
<feature type="compositionally biased region" description="Basic and acidic residues" evidence="1">
    <location>
        <begin position="230"/>
        <end position="248"/>
    </location>
</feature>
<feature type="transmembrane region" description="Helical" evidence="2">
    <location>
        <begin position="469"/>
        <end position="490"/>
    </location>
</feature>
<feature type="transmembrane region" description="Helical" evidence="2">
    <location>
        <begin position="79"/>
        <end position="99"/>
    </location>
</feature>
<dbReference type="Pfam" id="PF07690">
    <property type="entry name" value="MFS_1"/>
    <property type="match status" value="2"/>
</dbReference>
<dbReference type="EMBL" id="CAJOBI010000052">
    <property type="protein sequence ID" value="CAF3788262.1"/>
    <property type="molecule type" value="Genomic_DNA"/>
</dbReference>
<dbReference type="OrthoDB" id="6499973at2759"/>
<keyword evidence="2" id="KW-0472">Membrane</keyword>
<dbReference type="CDD" id="cd17352">
    <property type="entry name" value="MFS_MCT_SLC16"/>
    <property type="match status" value="1"/>
</dbReference>
<evidence type="ECO:0000256" key="1">
    <source>
        <dbReference type="SAM" id="MobiDB-lite"/>
    </source>
</evidence>
<dbReference type="Proteomes" id="UP000663834">
    <property type="component" value="Unassembled WGS sequence"/>
</dbReference>
<dbReference type="EMBL" id="CAJNOW010001926">
    <property type="protein sequence ID" value="CAF1336323.1"/>
    <property type="molecule type" value="Genomic_DNA"/>
</dbReference>
<dbReference type="Proteomes" id="UP000663824">
    <property type="component" value="Unassembled WGS sequence"/>
</dbReference>